<proteinExistence type="inferred from homology"/>
<comment type="catalytic activity">
    <reaction evidence="1 4">
        <text>a uridine in RNA = a pseudouridine in RNA</text>
        <dbReference type="Rhea" id="RHEA:48348"/>
        <dbReference type="Rhea" id="RHEA-COMP:12068"/>
        <dbReference type="Rhea" id="RHEA-COMP:12069"/>
        <dbReference type="ChEBI" id="CHEBI:65314"/>
        <dbReference type="ChEBI" id="CHEBI:65315"/>
    </reaction>
</comment>
<name>A0A0D1KTD9_BACIU</name>
<evidence type="ECO:0000259" key="5">
    <source>
        <dbReference type="Pfam" id="PF00849"/>
    </source>
</evidence>
<dbReference type="EMBL" id="JXBC01000002">
    <property type="protein sequence ID" value="KIU12105.1"/>
    <property type="molecule type" value="Genomic_DNA"/>
</dbReference>
<dbReference type="PATRIC" id="fig|1423.173.peg.986"/>
<dbReference type="GO" id="GO:0000455">
    <property type="term" value="P:enzyme-directed rRNA pseudouridine synthesis"/>
    <property type="evidence" value="ECO:0007669"/>
    <property type="project" value="TreeGrafter"/>
</dbReference>
<dbReference type="NCBIfam" id="TIGR00005">
    <property type="entry name" value="rluA_subfam"/>
    <property type="match status" value="1"/>
</dbReference>
<organism evidence="6 7">
    <name type="scientific">Bacillus subtilis</name>
    <dbReference type="NCBI Taxonomy" id="1423"/>
    <lineage>
        <taxon>Bacteria</taxon>
        <taxon>Bacillati</taxon>
        <taxon>Bacillota</taxon>
        <taxon>Bacilli</taxon>
        <taxon>Bacillales</taxon>
        <taxon>Bacillaceae</taxon>
        <taxon>Bacillus</taxon>
    </lineage>
</organism>
<dbReference type="InterPro" id="IPR050188">
    <property type="entry name" value="RluA_PseudoU_synthase"/>
</dbReference>
<sequence length="299" mass="33411">MEHFFIRKNITSAEDGMTVKEYASELGISKRLLTDIKFGGGDLQINGEHVTVKYVLKEGDLLIVKFPEEQVSETLLAEPVPLDILYEDEHVLVINKQPYVSSIPSREHPSGSIANGIIDHYQTTGVRATVHLVTRLDRDTSGVMLVAKHRFAHSILSSAQKNGLVKRRYAAVVHGRMAQMEGTVDAPIGRHPDSIIERTVTPDGQKAVTHFYVTCANDDMTSVTLQLETGRTHQIRVHMSYLGHPLCGDTLYGGTRQEIGRQALHSEHLSFIHPLTQENMTFHAPLPQDMRKLIKGENH</sequence>
<accession>A0A0D1KTD9</accession>
<evidence type="ECO:0000313" key="6">
    <source>
        <dbReference type="EMBL" id="KIU12105.1"/>
    </source>
</evidence>
<dbReference type="PANTHER" id="PTHR21600">
    <property type="entry name" value="MITOCHONDRIAL RNA PSEUDOURIDINE SYNTHASE"/>
    <property type="match status" value="1"/>
</dbReference>
<reference evidence="6 7" key="1">
    <citation type="submission" date="2014-12" db="EMBL/GenBank/DDBJ databases">
        <title>Comparative genome analysis of Bacillus coagulans HM-08, Clostridium butyricum HM-68, Bacillus subtilis HM-66 and Bacillus licheniformis BL-09.</title>
        <authorList>
            <person name="Zhang H."/>
        </authorList>
    </citation>
    <scope>NUCLEOTIDE SEQUENCE [LARGE SCALE GENOMIC DNA]</scope>
    <source>
        <strain evidence="6 7">HM-66</strain>
    </source>
</reference>
<dbReference type="AlphaFoldDB" id="A0A0D1KTD9"/>
<dbReference type="STRING" id="483913.AN935_06035"/>
<dbReference type="PROSITE" id="PS50889">
    <property type="entry name" value="S4"/>
    <property type="match status" value="1"/>
</dbReference>
<dbReference type="PANTHER" id="PTHR21600:SF35">
    <property type="entry name" value="PSEUDOURIDINE SYNTHASE"/>
    <property type="match status" value="1"/>
</dbReference>
<dbReference type="GO" id="GO:0140098">
    <property type="term" value="F:catalytic activity, acting on RNA"/>
    <property type="evidence" value="ECO:0007669"/>
    <property type="project" value="UniProtKB-ARBA"/>
</dbReference>
<dbReference type="Gene3D" id="3.30.2350.10">
    <property type="entry name" value="Pseudouridine synthase"/>
    <property type="match status" value="1"/>
</dbReference>
<gene>
    <name evidence="6" type="ORF">SC09_Contig19orf00472</name>
</gene>
<dbReference type="InterPro" id="IPR006224">
    <property type="entry name" value="PsdUridine_synth_RluA-like_CS"/>
</dbReference>
<dbReference type="InterPro" id="IPR006225">
    <property type="entry name" value="PsdUridine_synth_RluC/D"/>
</dbReference>
<dbReference type="Pfam" id="PF00849">
    <property type="entry name" value="PseudoU_synth_2"/>
    <property type="match status" value="1"/>
</dbReference>
<comment type="similarity">
    <text evidence="2 4">Belongs to the pseudouridine synthase RluA family.</text>
</comment>
<evidence type="ECO:0000256" key="2">
    <source>
        <dbReference type="ARBA" id="ARBA00010876"/>
    </source>
</evidence>
<dbReference type="SUPFAM" id="SSF55120">
    <property type="entry name" value="Pseudouridine synthase"/>
    <property type="match status" value="1"/>
</dbReference>
<dbReference type="GO" id="GO:0009982">
    <property type="term" value="F:pseudouridine synthase activity"/>
    <property type="evidence" value="ECO:0007669"/>
    <property type="project" value="InterPro"/>
</dbReference>
<dbReference type="CDD" id="cd02869">
    <property type="entry name" value="PseudoU_synth_RluA_like"/>
    <property type="match status" value="1"/>
</dbReference>
<keyword evidence="3 4" id="KW-0413">Isomerase</keyword>
<comment type="function">
    <text evidence="4">Responsible for synthesis of pseudouridine from uracil.</text>
</comment>
<evidence type="ECO:0000256" key="4">
    <source>
        <dbReference type="RuleBase" id="RU362028"/>
    </source>
</evidence>
<dbReference type="EC" id="5.4.99.-" evidence="4"/>
<dbReference type="RefSeq" id="WP_021479542.1">
    <property type="nucleotide sequence ID" value="NZ_AP028964.1"/>
</dbReference>
<protein>
    <recommendedName>
        <fullName evidence="4">Pseudouridine synthase</fullName>
        <ecNumber evidence="4">5.4.99.-</ecNumber>
    </recommendedName>
</protein>
<feature type="domain" description="Pseudouridine synthase RsuA/RluA-like" evidence="5">
    <location>
        <begin position="90"/>
        <end position="240"/>
    </location>
</feature>
<dbReference type="Proteomes" id="UP000032247">
    <property type="component" value="Unassembled WGS sequence"/>
</dbReference>
<dbReference type="InterPro" id="IPR006145">
    <property type="entry name" value="PsdUridine_synth_RsuA/RluA"/>
</dbReference>
<dbReference type="FunFam" id="3.30.2350.10:FF:000005">
    <property type="entry name" value="Pseudouridine synthase"/>
    <property type="match status" value="1"/>
</dbReference>
<dbReference type="InterPro" id="IPR020103">
    <property type="entry name" value="PsdUridine_synth_cat_dom_sf"/>
</dbReference>
<dbReference type="PROSITE" id="PS01129">
    <property type="entry name" value="PSI_RLU"/>
    <property type="match status" value="1"/>
</dbReference>
<evidence type="ECO:0000256" key="3">
    <source>
        <dbReference type="ARBA" id="ARBA00023235"/>
    </source>
</evidence>
<dbReference type="GO" id="GO:0003723">
    <property type="term" value="F:RNA binding"/>
    <property type="evidence" value="ECO:0007669"/>
    <property type="project" value="InterPro"/>
</dbReference>
<comment type="caution">
    <text evidence="6">The sequence shown here is derived from an EMBL/GenBank/DDBJ whole genome shotgun (WGS) entry which is preliminary data.</text>
</comment>
<evidence type="ECO:0000256" key="1">
    <source>
        <dbReference type="ARBA" id="ARBA00000073"/>
    </source>
</evidence>
<evidence type="ECO:0000313" key="7">
    <source>
        <dbReference type="Proteomes" id="UP000032247"/>
    </source>
</evidence>